<dbReference type="InterPro" id="IPR008523">
    <property type="entry name" value="DUF805"/>
</dbReference>
<organism evidence="2 3">
    <name type="scientific">Nocardioides vastitatis</name>
    <dbReference type="NCBI Taxonomy" id="2568655"/>
    <lineage>
        <taxon>Bacteria</taxon>
        <taxon>Bacillati</taxon>
        <taxon>Actinomycetota</taxon>
        <taxon>Actinomycetes</taxon>
        <taxon>Propionibacteriales</taxon>
        <taxon>Nocardioidaceae</taxon>
        <taxon>Nocardioides</taxon>
    </lineage>
</organism>
<dbReference type="PANTHER" id="PTHR34980">
    <property type="entry name" value="INNER MEMBRANE PROTEIN-RELATED-RELATED"/>
    <property type="match status" value="1"/>
</dbReference>
<keyword evidence="1" id="KW-0812">Transmembrane</keyword>
<sequence length="131" mass="14780">MSWFVMALKKYATFSRRARRKEYWMFFLWAALIVLGLAIIDNLVGTYDEATGWGLLSGLFSLAMVVPSISVTARRLHDIGKSGWLQLLFLIPLVGFILWIIWMVTDGDSHTNQYGPSVKGGFGYDTRQAAV</sequence>
<keyword evidence="3" id="KW-1185">Reference proteome</keyword>
<gene>
    <name evidence="2" type="ORF">ACFPQB_00025</name>
</gene>
<dbReference type="Proteomes" id="UP001596072">
    <property type="component" value="Unassembled WGS sequence"/>
</dbReference>
<accession>A0ABW0ZDF5</accession>
<protein>
    <submittedName>
        <fullName evidence="2">DUF805 domain-containing protein</fullName>
    </submittedName>
</protein>
<dbReference type="PANTHER" id="PTHR34980:SF2">
    <property type="entry name" value="INNER MEMBRANE PROTEIN YHAH-RELATED"/>
    <property type="match status" value="1"/>
</dbReference>
<feature type="transmembrane region" description="Helical" evidence="1">
    <location>
        <begin position="84"/>
        <end position="104"/>
    </location>
</feature>
<evidence type="ECO:0000256" key="1">
    <source>
        <dbReference type="SAM" id="Phobius"/>
    </source>
</evidence>
<feature type="transmembrane region" description="Helical" evidence="1">
    <location>
        <begin position="52"/>
        <end position="72"/>
    </location>
</feature>
<keyword evidence="1" id="KW-1133">Transmembrane helix</keyword>
<keyword evidence="1" id="KW-0472">Membrane</keyword>
<reference evidence="3" key="1">
    <citation type="journal article" date="2019" name="Int. J. Syst. Evol. Microbiol.">
        <title>The Global Catalogue of Microorganisms (GCM) 10K type strain sequencing project: providing services to taxonomists for standard genome sequencing and annotation.</title>
        <authorList>
            <consortium name="The Broad Institute Genomics Platform"/>
            <consortium name="The Broad Institute Genome Sequencing Center for Infectious Disease"/>
            <person name="Wu L."/>
            <person name="Ma J."/>
        </authorList>
    </citation>
    <scope>NUCLEOTIDE SEQUENCE [LARGE SCALE GENOMIC DNA]</scope>
    <source>
        <strain evidence="3">YIM 94188</strain>
    </source>
</reference>
<dbReference type="RefSeq" id="WP_136435862.1">
    <property type="nucleotide sequence ID" value="NZ_JBHSNS010000001.1"/>
</dbReference>
<comment type="caution">
    <text evidence="2">The sequence shown here is derived from an EMBL/GenBank/DDBJ whole genome shotgun (WGS) entry which is preliminary data.</text>
</comment>
<name>A0ABW0ZDF5_9ACTN</name>
<evidence type="ECO:0000313" key="2">
    <source>
        <dbReference type="EMBL" id="MFC5727284.1"/>
    </source>
</evidence>
<proteinExistence type="predicted"/>
<evidence type="ECO:0000313" key="3">
    <source>
        <dbReference type="Proteomes" id="UP001596072"/>
    </source>
</evidence>
<feature type="transmembrane region" description="Helical" evidence="1">
    <location>
        <begin position="23"/>
        <end position="40"/>
    </location>
</feature>
<dbReference type="EMBL" id="JBHSNS010000001">
    <property type="protein sequence ID" value="MFC5727284.1"/>
    <property type="molecule type" value="Genomic_DNA"/>
</dbReference>
<dbReference type="Pfam" id="PF05656">
    <property type="entry name" value="DUF805"/>
    <property type="match status" value="1"/>
</dbReference>